<proteinExistence type="inferred from homology"/>
<dbReference type="Gene3D" id="1.10.150.900">
    <property type="match status" value="1"/>
</dbReference>
<sequence>MGWWILGVILLAVVVFLAVILARAAMFKPKAEMPVNEGDVELDEDRIVGDMQAMIRCKTVSHSDESLTDFDEFKKFQELLQERFPNIHKNCTREFIGKTGILYHWKGKSSDKPTVLMSHYDVVPIEEDGWVKPAFEGLVEDGVLWGRGTLDTKGTLCGVVEAAESLMEHGFVPEQDIYMAFSGDEEINGPSCPAMVAELEKRGVKPALVVDEGGAVVENVFPGVTRSCALIGVAEKGLANVKFSIKSQGGHASTPPTHTIAGELAKAVVDIENHPFPSQLTKPVAEMFDTLGRHSSFAYKILFANLWCFKPLLDMVCKKSGGELNAMMRTTCAVTRMEGSKAYNVLPPKAAVGTNLRLLGQDTLDSIQTYLKQTIHNPNIDVELVEGMNPSICSDTECEEYQKLTQVIHNTWPEALVSPYLMMACSDSRHYCRITDRVYRFSAMALSKEERGFIHGNNERVPIETLVKTVEFYVRLIRKC</sequence>
<evidence type="ECO:0000256" key="4">
    <source>
        <dbReference type="ARBA" id="ARBA00022801"/>
    </source>
</evidence>
<dbReference type="AlphaFoldDB" id="A0A949K673"/>
<dbReference type="Gene3D" id="3.40.630.10">
    <property type="entry name" value="Zn peptidases"/>
    <property type="match status" value="1"/>
</dbReference>
<evidence type="ECO:0000313" key="7">
    <source>
        <dbReference type="EMBL" id="MBU9738171.1"/>
    </source>
</evidence>
<dbReference type="SUPFAM" id="SSF55031">
    <property type="entry name" value="Bacterial exopeptidase dimerisation domain"/>
    <property type="match status" value="1"/>
</dbReference>
<feature type="domain" description="Peptidase M20 dimerisation" evidence="6">
    <location>
        <begin position="233"/>
        <end position="378"/>
    </location>
</feature>
<dbReference type="InterPro" id="IPR047177">
    <property type="entry name" value="Pept_M20A"/>
</dbReference>
<comment type="similarity">
    <text evidence="1">Belongs to the peptidase M20A family.</text>
</comment>
<evidence type="ECO:0000256" key="1">
    <source>
        <dbReference type="ARBA" id="ARBA00006247"/>
    </source>
</evidence>
<dbReference type="InterPro" id="IPR036264">
    <property type="entry name" value="Bact_exopeptidase_dim_dom"/>
</dbReference>
<organism evidence="7 8">
    <name type="scientific">Diplocloster agilis</name>
    <dbReference type="NCBI Taxonomy" id="2850323"/>
    <lineage>
        <taxon>Bacteria</taxon>
        <taxon>Bacillati</taxon>
        <taxon>Bacillota</taxon>
        <taxon>Clostridia</taxon>
        <taxon>Lachnospirales</taxon>
        <taxon>Lachnospiraceae</taxon>
        <taxon>Diplocloster</taxon>
    </lineage>
</organism>
<dbReference type="Pfam" id="PF07687">
    <property type="entry name" value="M20_dimer"/>
    <property type="match status" value="1"/>
</dbReference>
<evidence type="ECO:0000259" key="6">
    <source>
        <dbReference type="Pfam" id="PF07687"/>
    </source>
</evidence>
<evidence type="ECO:0000256" key="3">
    <source>
        <dbReference type="ARBA" id="ARBA00022723"/>
    </source>
</evidence>
<keyword evidence="3" id="KW-0479">Metal-binding</keyword>
<dbReference type="Gene3D" id="3.30.70.360">
    <property type="match status" value="1"/>
</dbReference>
<dbReference type="PANTHER" id="PTHR45962:SF1">
    <property type="entry name" value="N-FATTY-ACYL-AMINO ACID SYNTHASE_HYDROLASE PM20D1"/>
    <property type="match status" value="1"/>
</dbReference>
<keyword evidence="5" id="KW-0862">Zinc</keyword>
<dbReference type="GO" id="GO:0046872">
    <property type="term" value="F:metal ion binding"/>
    <property type="evidence" value="ECO:0007669"/>
    <property type="project" value="UniProtKB-KW"/>
</dbReference>
<dbReference type="SUPFAM" id="SSF53187">
    <property type="entry name" value="Zn-dependent exopeptidases"/>
    <property type="match status" value="1"/>
</dbReference>
<evidence type="ECO:0000313" key="8">
    <source>
        <dbReference type="Proteomes" id="UP000712157"/>
    </source>
</evidence>
<evidence type="ECO:0000256" key="5">
    <source>
        <dbReference type="ARBA" id="ARBA00022833"/>
    </source>
</evidence>
<dbReference type="GO" id="GO:0006508">
    <property type="term" value="P:proteolysis"/>
    <property type="evidence" value="ECO:0007669"/>
    <property type="project" value="UniProtKB-KW"/>
</dbReference>
<dbReference type="EMBL" id="JAHQCW010000030">
    <property type="protein sequence ID" value="MBU9738171.1"/>
    <property type="molecule type" value="Genomic_DNA"/>
</dbReference>
<keyword evidence="4" id="KW-0378">Hydrolase</keyword>
<accession>A0A949K673</accession>
<name>A0A949K673_9FIRM</name>
<dbReference type="RefSeq" id="WP_238722446.1">
    <property type="nucleotide sequence ID" value="NZ_JAHQCW010000030.1"/>
</dbReference>
<keyword evidence="2" id="KW-0645">Protease</keyword>
<dbReference type="Proteomes" id="UP000712157">
    <property type="component" value="Unassembled WGS sequence"/>
</dbReference>
<dbReference type="InterPro" id="IPR011650">
    <property type="entry name" value="Peptidase_M20_dimer"/>
</dbReference>
<dbReference type="InterPro" id="IPR002933">
    <property type="entry name" value="Peptidase_M20"/>
</dbReference>
<reference evidence="7" key="1">
    <citation type="submission" date="2021-06" db="EMBL/GenBank/DDBJ databases">
        <title>Description of novel taxa of the family Lachnospiraceae.</title>
        <authorList>
            <person name="Chaplin A.V."/>
            <person name="Sokolova S.R."/>
            <person name="Pikina A.P."/>
            <person name="Korzhanova M."/>
            <person name="Belova V."/>
            <person name="Korostin D."/>
            <person name="Efimov B.A."/>
        </authorList>
    </citation>
    <scope>NUCLEOTIDE SEQUENCE</scope>
    <source>
        <strain evidence="7">ASD5720</strain>
    </source>
</reference>
<protein>
    <submittedName>
        <fullName evidence="7">M20 family peptidase</fullName>
    </submittedName>
</protein>
<dbReference type="PANTHER" id="PTHR45962">
    <property type="entry name" value="N-FATTY-ACYL-AMINO ACID SYNTHASE/HYDROLASE PM20D1"/>
    <property type="match status" value="1"/>
</dbReference>
<gene>
    <name evidence="7" type="ORF">KTH89_16635</name>
</gene>
<evidence type="ECO:0000256" key="2">
    <source>
        <dbReference type="ARBA" id="ARBA00022670"/>
    </source>
</evidence>
<keyword evidence="8" id="KW-1185">Reference proteome</keyword>
<dbReference type="GO" id="GO:0008233">
    <property type="term" value="F:peptidase activity"/>
    <property type="evidence" value="ECO:0007669"/>
    <property type="project" value="UniProtKB-KW"/>
</dbReference>
<dbReference type="Pfam" id="PF01546">
    <property type="entry name" value="Peptidase_M20"/>
    <property type="match status" value="1"/>
</dbReference>
<comment type="caution">
    <text evidence="7">The sequence shown here is derived from an EMBL/GenBank/DDBJ whole genome shotgun (WGS) entry which is preliminary data.</text>
</comment>